<gene>
    <name evidence="3" type="ORF">ENF18_06935</name>
</gene>
<dbReference type="PANTHER" id="PTHR43366:SF1">
    <property type="entry name" value="PYRUVATE SYNTHASE SUBUNIT PORC"/>
    <property type="match status" value="1"/>
</dbReference>
<keyword evidence="3" id="KW-0670">Pyruvate</keyword>
<dbReference type="GO" id="GO:0016625">
    <property type="term" value="F:oxidoreductase activity, acting on the aldehyde or oxo group of donors, iron-sulfur protein as acceptor"/>
    <property type="evidence" value="ECO:0007669"/>
    <property type="project" value="InterPro"/>
</dbReference>
<dbReference type="NCBIfam" id="TIGR02175">
    <property type="entry name" value="PorC_KorC"/>
    <property type="match status" value="1"/>
</dbReference>
<dbReference type="InterPro" id="IPR002869">
    <property type="entry name" value="Pyrv_flavodox_OxRed_cen"/>
</dbReference>
<dbReference type="InterPro" id="IPR051626">
    <property type="entry name" value="Oxidoreductase_gamma_subunit"/>
</dbReference>
<dbReference type="PANTHER" id="PTHR43366">
    <property type="entry name" value="PYRUVATE SYNTHASE SUBUNIT PORC"/>
    <property type="match status" value="1"/>
</dbReference>
<reference evidence="3" key="1">
    <citation type="journal article" date="2020" name="mSystems">
        <title>Genome- and Community-Level Interaction Insights into Carbon Utilization and Element Cycling Functions of Hydrothermarchaeota in Hydrothermal Sediment.</title>
        <authorList>
            <person name="Zhou Z."/>
            <person name="Liu Y."/>
            <person name="Xu W."/>
            <person name="Pan J."/>
            <person name="Luo Z.H."/>
            <person name="Li M."/>
        </authorList>
    </citation>
    <scope>NUCLEOTIDE SEQUENCE [LARGE SCALE GENOMIC DNA]</scope>
    <source>
        <strain evidence="3">HyVt-102</strain>
    </source>
</reference>
<accession>A0A7C0ZIV5</accession>
<dbReference type="Gene3D" id="3.40.920.10">
    <property type="entry name" value="Pyruvate-ferredoxin oxidoreductase, PFOR, domain III"/>
    <property type="match status" value="1"/>
</dbReference>
<organism evidence="3">
    <name type="scientific">candidate division WOR-3 bacterium</name>
    <dbReference type="NCBI Taxonomy" id="2052148"/>
    <lineage>
        <taxon>Bacteria</taxon>
        <taxon>Bacteria division WOR-3</taxon>
    </lineage>
</organism>
<feature type="domain" description="Pyruvate/ketoisovalerate oxidoreductase catalytic" evidence="2">
    <location>
        <begin position="14"/>
        <end position="190"/>
    </location>
</feature>
<evidence type="ECO:0000259" key="2">
    <source>
        <dbReference type="Pfam" id="PF01558"/>
    </source>
</evidence>
<keyword evidence="1" id="KW-0560">Oxidoreductase</keyword>
<comment type="caution">
    <text evidence="3">The sequence shown here is derived from an EMBL/GenBank/DDBJ whole genome shotgun (WGS) entry which is preliminary data.</text>
</comment>
<sequence length="196" mass="21352">MEKEIFEIRWHGRGGQGAKTAALLFGEAALETGMYIQAFPEYGPERTGAPVSSYNRLSKKPIRIHSGIETPDIVLVLDPTLIGKVDVTAGLKDDGVIIVNTTKSPSEVRKMLGLKDSIKVYTVDAYGIALATIGRAIPNTPMLGSLIKATGILNFDHLLESVRKKLEVKFRGKGADIVDKNIQAIKKAYEETKGEE</sequence>
<protein>
    <submittedName>
        <fullName evidence="3">Pyruvate synthase</fullName>
    </submittedName>
</protein>
<dbReference type="SUPFAM" id="SSF53323">
    <property type="entry name" value="Pyruvate-ferredoxin oxidoreductase, PFOR, domain III"/>
    <property type="match status" value="1"/>
</dbReference>
<dbReference type="InterPro" id="IPR011894">
    <property type="entry name" value="PorC_KorC"/>
</dbReference>
<proteinExistence type="predicted"/>
<dbReference type="AlphaFoldDB" id="A0A7C0ZIV5"/>
<dbReference type="Proteomes" id="UP000885847">
    <property type="component" value="Unassembled WGS sequence"/>
</dbReference>
<evidence type="ECO:0000256" key="1">
    <source>
        <dbReference type="ARBA" id="ARBA00023002"/>
    </source>
</evidence>
<dbReference type="Pfam" id="PF01558">
    <property type="entry name" value="POR"/>
    <property type="match status" value="1"/>
</dbReference>
<name>A0A7C0ZIV5_UNCW3</name>
<dbReference type="InterPro" id="IPR019752">
    <property type="entry name" value="Pyrv/ketoisovalerate_OxRed_cat"/>
</dbReference>
<evidence type="ECO:0000313" key="3">
    <source>
        <dbReference type="EMBL" id="HDI83505.1"/>
    </source>
</evidence>
<dbReference type="EMBL" id="DQWE01000329">
    <property type="protein sequence ID" value="HDI83505.1"/>
    <property type="molecule type" value="Genomic_DNA"/>
</dbReference>